<dbReference type="PANTHER" id="PTHR11377:SF5">
    <property type="entry name" value="GLYCYLPEPTIDE N-TETRADECANOYLTRANSFERASE"/>
    <property type="match status" value="1"/>
</dbReference>
<dbReference type="GO" id="GO:0004379">
    <property type="term" value="F:glycylpeptide N-tetradecanoyltransferase activity"/>
    <property type="evidence" value="ECO:0007669"/>
    <property type="project" value="UniProtKB-EC"/>
</dbReference>
<keyword evidence="8 9" id="KW-0012">Acyltransferase</keyword>
<reference evidence="15" key="1">
    <citation type="submission" date="2016-04" db="EMBL/GenBank/DDBJ databases">
        <title>Comparative genomics of biotechnologically important yeasts.</title>
        <authorList>
            <consortium name="DOE Joint Genome Institute"/>
            <person name="Riley R."/>
            <person name="Haridas S."/>
            <person name="Wolfe K.H."/>
            <person name="Lopes M.R."/>
            <person name="Hittinger C.T."/>
            <person name="Goker M."/>
            <person name="Salamov A."/>
            <person name="Wisecaver J."/>
            <person name="Long T.M."/>
            <person name="Aerts A.L."/>
            <person name="Barry K."/>
            <person name="Choi C."/>
            <person name="Clum A."/>
            <person name="Coughlan A.Y."/>
            <person name="Deshpande S."/>
            <person name="Douglass A.P."/>
            <person name="Hanson S.J."/>
            <person name="Klenk H.-P."/>
            <person name="Labutti K."/>
            <person name="Lapidus A."/>
            <person name="Lindquist E."/>
            <person name="Lipzen A."/>
            <person name="Meier-Kolthoff J.P."/>
            <person name="Ohm R.A."/>
            <person name="Otillar R.P."/>
            <person name="Pangilinan J."/>
            <person name="Peng Y."/>
            <person name="Rokas A."/>
            <person name="Rosa C.A."/>
            <person name="Scheuner C."/>
            <person name="Sibirny A.A."/>
            <person name="Slot J.C."/>
            <person name="Stielow J.B."/>
            <person name="Sun H."/>
            <person name="Kurtzman C.P."/>
            <person name="Blackwell M."/>
            <person name="Grigoriev I.V."/>
            <person name="Jeffries T.W."/>
        </authorList>
    </citation>
    <scope>NUCLEOTIDE SEQUENCE [LARGE SCALE GENOMIC DNA]</scope>
    <source>
        <strain evidence="15">NRRL YB-2248</strain>
    </source>
</reference>
<dbReference type="PIRSF" id="PIRSF015892">
    <property type="entry name" value="N-myristl_transf"/>
    <property type="match status" value="1"/>
</dbReference>
<accession>A0A1E4T8W3</accession>
<evidence type="ECO:0000256" key="4">
    <source>
        <dbReference type="ARBA" id="ARBA00012923"/>
    </source>
</evidence>
<dbReference type="Pfam" id="PF01233">
    <property type="entry name" value="NMT"/>
    <property type="match status" value="1"/>
</dbReference>
<comment type="catalytic activity">
    <reaction evidence="9">
        <text>N-terminal glycyl-[protein] + tetradecanoyl-CoA = N-tetradecanoylglycyl-[protein] + CoA + H(+)</text>
        <dbReference type="Rhea" id="RHEA:15521"/>
        <dbReference type="Rhea" id="RHEA-COMP:12666"/>
        <dbReference type="Rhea" id="RHEA-COMP:12667"/>
        <dbReference type="ChEBI" id="CHEBI:15378"/>
        <dbReference type="ChEBI" id="CHEBI:57287"/>
        <dbReference type="ChEBI" id="CHEBI:57385"/>
        <dbReference type="ChEBI" id="CHEBI:64723"/>
        <dbReference type="ChEBI" id="CHEBI:133050"/>
        <dbReference type="EC" id="2.3.1.97"/>
    </reaction>
</comment>
<keyword evidence="15" id="KW-1185">Reference proteome</keyword>
<evidence type="ECO:0000256" key="1">
    <source>
        <dbReference type="ARBA" id="ARBA00004496"/>
    </source>
</evidence>
<dbReference type="FunFam" id="3.40.630.30:FF:000056">
    <property type="entry name" value="Glycylpeptide N-tetradecanoyltransferase"/>
    <property type="match status" value="1"/>
</dbReference>
<comment type="subunit">
    <text evidence="3">Monomer.</text>
</comment>
<dbReference type="PANTHER" id="PTHR11377">
    <property type="entry name" value="N-MYRISTOYL TRANSFERASE"/>
    <property type="match status" value="1"/>
</dbReference>
<evidence type="ECO:0000259" key="13">
    <source>
        <dbReference type="Pfam" id="PF02799"/>
    </source>
</evidence>
<dbReference type="InterPro" id="IPR022676">
    <property type="entry name" value="NMT_N"/>
</dbReference>
<evidence type="ECO:0000259" key="12">
    <source>
        <dbReference type="Pfam" id="PF01233"/>
    </source>
</evidence>
<keyword evidence="6" id="KW-0963">Cytoplasm</keyword>
<comment type="function">
    <text evidence="9">Adds a myristoyl group to the N-terminal glycine residue of certain cellular proteins.</text>
</comment>
<evidence type="ECO:0000256" key="3">
    <source>
        <dbReference type="ARBA" id="ARBA00011245"/>
    </source>
</evidence>
<feature type="domain" description="Glycylpeptide N-tetradecanoyltransferase C-terminal" evidence="13">
    <location>
        <begin position="228"/>
        <end position="451"/>
    </location>
</feature>
<dbReference type="InterPro" id="IPR016181">
    <property type="entry name" value="Acyl_CoA_acyltransferase"/>
</dbReference>
<dbReference type="PROSITE" id="PS00976">
    <property type="entry name" value="NMT_2"/>
    <property type="match status" value="1"/>
</dbReference>
<dbReference type="FunFam" id="3.40.630.30:FF:000042">
    <property type="entry name" value="Glycylpeptide N-tetradecanoyltransferase"/>
    <property type="match status" value="1"/>
</dbReference>
<feature type="region of interest" description="Disordered" evidence="11">
    <location>
        <begin position="46"/>
        <end position="68"/>
    </location>
</feature>
<keyword evidence="7 9" id="KW-0808">Transferase</keyword>
<dbReference type="OrthoDB" id="60315at2759"/>
<dbReference type="STRING" id="983967.A0A1E4T8W3"/>
<evidence type="ECO:0000256" key="5">
    <source>
        <dbReference type="ARBA" id="ARBA00022240"/>
    </source>
</evidence>
<gene>
    <name evidence="14" type="ORF">CANARDRAFT_26341</name>
</gene>
<dbReference type="EMBL" id="KV453847">
    <property type="protein sequence ID" value="ODV88192.1"/>
    <property type="molecule type" value="Genomic_DNA"/>
</dbReference>
<evidence type="ECO:0000256" key="9">
    <source>
        <dbReference type="RuleBase" id="RU000586"/>
    </source>
</evidence>
<evidence type="ECO:0000256" key="8">
    <source>
        <dbReference type="ARBA" id="ARBA00023315"/>
    </source>
</evidence>
<evidence type="ECO:0000256" key="7">
    <source>
        <dbReference type="ARBA" id="ARBA00022679"/>
    </source>
</evidence>
<protein>
    <recommendedName>
        <fullName evidence="5 9">Glycylpeptide N-tetradecanoyltransferase</fullName>
        <ecNumber evidence="4 9">2.3.1.97</ecNumber>
    </recommendedName>
</protein>
<dbReference type="InterPro" id="IPR022678">
    <property type="entry name" value="NMT_CS"/>
</dbReference>
<dbReference type="AlphaFoldDB" id="A0A1E4T8W3"/>
<evidence type="ECO:0000256" key="2">
    <source>
        <dbReference type="ARBA" id="ARBA00009469"/>
    </source>
</evidence>
<evidence type="ECO:0000256" key="6">
    <source>
        <dbReference type="ARBA" id="ARBA00022490"/>
    </source>
</evidence>
<name>A0A1E4T8W3_9ASCO</name>
<dbReference type="GO" id="GO:0005737">
    <property type="term" value="C:cytoplasm"/>
    <property type="evidence" value="ECO:0007669"/>
    <property type="project" value="UniProtKB-SubCell"/>
</dbReference>
<dbReference type="Proteomes" id="UP000094801">
    <property type="component" value="Unassembled WGS sequence"/>
</dbReference>
<dbReference type="Pfam" id="PF02799">
    <property type="entry name" value="NMT_C"/>
    <property type="match status" value="1"/>
</dbReference>
<organism evidence="14 15">
    <name type="scientific">[Candida] arabinofermentans NRRL YB-2248</name>
    <dbReference type="NCBI Taxonomy" id="983967"/>
    <lineage>
        <taxon>Eukaryota</taxon>
        <taxon>Fungi</taxon>
        <taxon>Dikarya</taxon>
        <taxon>Ascomycota</taxon>
        <taxon>Saccharomycotina</taxon>
        <taxon>Pichiomycetes</taxon>
        <taxon>Pichiales</taxon>
        <taxon>Pichiaceae</taxon>
        <taxon>Ogataea</taxon>
        <taxon>Ogataea/Candida clade</taxon>
    </lineage>
</organism>
<dbReference type="InterPro" id="IPR022677">
    <property type="entry name" value="NMT_C"/>
</dbReference>
<evidence type="ECO:0000256" key="10">
    <source>
        <dbReference type="RuleBase" id="RU004178"/>
    </source>
</evidence>
<sequence>MADKQPSKKTIEDLLKMLAMGEELSQKQKKEMSDYKFWKTQPVSKFDETVKEEGPIDQSRTPDDIPDEPLPMLKDFEWVTMDLEIPEEMDQVYKLLHEHYVEDQDETFRFDYSAKFFEWALKPPGWKKDWHVGVRVKSTGKLVAFISGIPTLLNVRSKDINSVEINFLCIHKKLRDKRLAPVLIKEITRRVNKQNIWQALYSAGVILPSPVATCRYTHRPLNWEKLHDVGFSTLPPNVTKAQMVAKYALPSTTKTKGLRKMKIEDVDQVLELYTKYQARFDMIQVFDKDECLHWFMGNQSQQDLPEDEKVIVTYVVEDESTGKITDFFSFYMLPFSVLNNPNHDKLGIAYLYYYATDVAFNNDDDDNDSKLQKRLDSLINDALILSKNYKVDVFNAVTSQDNVLFLKDLKFGPGDGFLNFYLFNYKAFPINGGIDKNKEYDMVNKSGVGVVML</sequence>
<evidence type="ECO:0000313" key="14">
    <source>
        <dbReference type="EMBL" id="ODV88192.1"/>
    </source>
</evidence>
<evidence type="ECO:0000313" key="15">
    <source>
        <dbReference type="Proteomes" id="UP000094801"/>
    </source>
</evidence>
<dbReference type="Gene3D" id="3.40.630.30">
    <property type="match status" value="2"/>
</dbReference>
<dbReference type="EC" id="2.3.1.97" evidence="4 9"/>
<evidence type="ECO:0000256" key="11">
    <source>
        <dbReference type="SAM" id="MobiDB-lite"/>
    </source>
</evidence>
<comment type="subcellular location">
    <subcellularLocation>
        <location evidence="1">Cytoplasm</location>
    </subcellularLocation>
</comment>
<comment type="similarity">
    <text evidence="2 10">Belongs to the NMT family.</text>
</comment>
<dbReference type="InterPro" id="IPR000903">
    <property type="entry name" value="NMT"/>
</dbReference>
<proteinExistence type="inferred from homology"/>
<dbReference type="SUPFAM" id="SSF55729">
    <property type="entry name" value="Acyl-CoA N-acyltransferases (Nat)"/>
    <property type="match status" value="2"/>
</dbReference>
<feature type="domain" description="Glycylpeptide N-tetradecanoyltransferase N-terminal" evidence="12">
    <location>
        <begin position="55"/>
        <end position="214"/>
    </location>
</feature>
<dbReference type="PROSITE" id="PS00975">
    <property type="entry name" value="NMT_1"/>
    <property type="match status" value="1"/>
</dbReference>